<keyword evidence="7" id="KW-0411">Iron-sulfur</keyword>
<dbReference type="GO" id="GO:0016625">
    <property type="term" value="F:oxidoreductase activity, acting on the aldehyde or oxo group of donors, iron-sulfur protein as acceptor"/>
    <property type="evidence" value="ECO:0007669"/>
    <property type="project" value="InterPro"/>
</dbReference>
<keyword evidence="5" id="KW-0560">Oxidoreductase</keyword>
<organism evidence="10">
    <name type="scientific">Longilinea arvoryzae</name>
    <dbReference type="NCBI Taxonomy" id="360412"/>
    <lineage>
        <taxon>Bacteria</taxon>
        <taxon>Bacillati</taxon>
        <taxon>Chloroflexota</taxon>
        <taxon>Anaerolineae</taxon>
        <taxon>Anaerolineales</taxon>
        <taxon>Anaerolineaceae</taxon>
        <taxon>Longilinea</taxon>
    </lineage>
</organism>
<dbReference type="Pfam" id="PF01314">
    <property type="entry name" value="AFOR_C"/>
    <property type="match status" value="1"/>
</dbReference>
<dbReference type="InterPro" id="IPR001203">
    <property type="entry name" value="OxRdtase_Ald_Fedxn_C"/>
</dbReference>
<dbReference type="InterPro" id="IPR036021">
    <property type="entry name" value="Tungsten_al_ferr_oxy-like_C"/>
</dbReference>
<protein>
    <submittedName>
        <fullName evidence="10">Aldehyde:ferredoxin oxidoreductase</fullName>
    </submittedName>
</protein>
<gene>
    <name evidence="10" type="ORF">LARV_01730</name>
</gene>
<dbReference type="PANTHER" id="PTHR30038">
    <property type="entry name" value="ALDEHYDE FERREDOXIN OXIDOREDUCTASE"/>
    <property type="match status" value="1"/>
</dbReference>
<dbReference type="GO" id="GO:0009055">
    <property type="term" value="F:electron transfer activity"/>
    <property type="evidence" value="ECO:0007669"/>
    <property type="project" value="InterPro"/>
</dbReference>
<dbReference type="Proteomes" id="UP000055060">
    <property type="component" value="Unassembled WGS sequence"/>
</dbReference>
<dbReference type="SUPFAM" id="SSF48310">
    <property type="entry name" value="Aldehyde ferredoxin oxidoreductase, C-terminal domains"/>
    <property type="match status" value="1"/>
</dbReference>
<accession>A0A0S7BHB0</accession>
<dbReference type="STRING" id="360412.LARV_01730"/>
<feature type="domain" description="Aldehyde ferredoxin oxidoreductase N-terminal" evidence="9">
    <location>
        <begin position="9"/>
        <end position="212"/>
    </location>
</feature>
<evidence type="ECO:0000313" key="11">
    <source>
        <dbReference type="Proteomes" id="UP000055060"/>
    </source>
</evidence>
<name>A0A0S7BHB0_9CHLR</name>
<evidence type="ECO:0000256" key="6">
    <source>
        <dbReference type="ARBA" id="ARBA00023004"/>
    </source>
</evidence>
<comment type="cofactor">
    <cofactor evidence="8">
        <name>tungstopterin</name>
        <dbReference type="ChEBI" id="CHEBI:30402"/>
    </cofactor>
</comment>
<evidence type="ECO:0000256" key="2">
    <source>
        <dbReference type="ARBA" id="ARBA00011032"/>
    </source>
</evidence>
<dbReference type="InterPro" id="IPR036503">
    <property type="entry name" value="Ald_Fedxn_OxRdtase_N_sf"/>
</dbReference>
<evidence type="ECO:0000259" key="9">
    <source>
        <dbReference type="SMART" id="SM00790"/>
    </source>
</evidence>
<dbReference type="RefSeq" id="WP_075073265.1">
    <property type="nucleotide sequence ID" value="NZ_DF967972.1"/>
</dbReference>
<dbReference type="InterPro" id="IPR051919">
    <property type="entry name" value="W-dependent_AOR"/>
</dbReference>
<keyword evidence="6" id="KW-0408">Iron</keyword>
<evidence type="ECO:0000256" key="5">
    <source>
        <dbReference type="ARBA" id="ARBA00023002"/>
    </source>
</evidence>
<evidence type="ECO:0000256" key="8">
    <source>
        <dbReference type="ARBA" id="ARBA00049934"/>
    </source>
</evidence>
<dbReference type="Gene3D" id="1.10.599.10">
    <property type="entry name" value="Aldehyde Ferredoxin Oxidoreductase Protein, subunit A, domain 3"/>
    <property type="match status" value="1"/>
</dbReference>
<dbReference type="OrthoDB" id="9763894at2"/>
<keyword evidence="11" id="KW-1185">Reference proteome</keyword>
<sequence length="663" mass="72785">MKSLKYQGYAGQYLRIDLTNGTIEKDILPLDWVENYLGGNGIGVKILWDEVPARVKPLSLENKLIVATGPLCGSSMPNSGRLEFIAKSPLTGIYGDSNAGGHFGPELKFAGYDLIIFEGRSATPVYLFICDQQVTLCPADEIWGKGIFDTETWLRQRHHDPDLKVAAIGPAGENLVRYASIQVTPRRSAARSGMGAVMGSKNLKAIAVRGHSAIPMHDPEKLIALTAQLQQNLRKHPFFKSTHLFGTPGLVALMQPIGRFPTQNFRYGSYEAIDDILGETLREKHLDRDTACFNCPLGCDKVYTVENGEFKDTLTTSVEYETLNAFGARVCNHNLPAVLKGNEICDDLGMDTISAGNAISFAMELWEKGILKESECDGLDLSWGNYHTLLELLRRIAYREGALGDTLAEGAARAARWYGRNSERYAMHVKGQDIPAQDGRAQQSMGLAHATSSRGADHLKAFPVLDESGTPDEALKRYDSSLLPDLVNPLAVQHKAMLVKDGEDYGAVVDSSGNCKSGGTFVMAEIYWKDQAEAIQAATGLDLDVDRLKVIGERIYNLQRCYNALHGITRADDTLPWRFTAMPSPSGNARGSVCQLGKMLQDYYALRGWDPIYGLPTVETLERLGLGDIAAQLECGIHSESVKTIYNTLGWAAPYTEWPGDPL</sequence>
<keyword evidence="3" id="KW-0004">4Fe-4S</keyword>
<reference evidence="10" key="1">
    <citation type="submission" date="2015-07" db="EMBL/GenBank/DDBJ databases">
        <title>Draft Genome Sequences of Anaerolinea thermolimosa IMO-1, Bellilinea caldifistulae GOMI-1, Leptolinea tardivitalis YMTK-2, Levilinea saccharolytica KIBI-1,Longilinea arvoryzae KOME-1, Previously Described as Members of the Anaerolineaceae (Chloroflexi).</title>
        <authorList>
            <person name="Sekiguchi Y."/>
            <person name="Ohashi A."/>
            <person name="Matsuura N."/>
            <person name="Tourlousse M.D."/>
        </authorList>
    </citation>
    <scope>NUCLEOTIDE SEQUENCE [LARGE SCALE GENOMIC DNA]</scope>
    <source>
        <strain evidence="10">KOME-1</strain>
    </source>
</reference>
<dbReference type="PANTHER" id="PTHR30038:SF0">
    <property type="entry name" value="TUNGSTEN-CONTAINING ALDEHYDE FERREDOXIN OXIDOREDUCTASE"/>
    <property type="match status" value="1"/>
</dbReference>
<dbReference type="SUPFAM" id="SSF56228">
    <property type="entry name" value="Aldehyde ferredoxin oxidoreductase, N-terminal domain"/>
    <property type="match status" value="1"/>
</dbReference>
<dbReference type="InterPro" id="IPR013984">
    <property type="entry name" value="Ald_Fedxn_OxRdtase_dom2"/>
</dbReference>
<dbReference type="Pfam" id="PF02730">
    <property type="entry name" value="AFOR_N"/>
    <property type="match status" value="1"/>
</dbReference>
<dbReference type="Gene3D" id="3.60.9.10">
    <property type="entry name" value="Aldehyde ferredoxin oxidoreductase, N-terminal domain"/>
    <property type="match status" value="1"/>
</dbReference>
<dbReference type="AlphaFoldDB" id="A0A0S7BHB0"/>
<evidence type="ECO:0000256" key="7">
    <source>
        <dbReference type="ARBA" id="ARBA00023014"/>
    </source>
</evidence>
<dbReference type="Gene3D" id="1.10.569.10">
    <property type="entry name" value="Aldehyde Ferredoxin Oxidoreductase Protein, subunit A, domain 2"/>
    <property type="match status" value="1"/>
</dbReference>
<dbReference type="InterPro" id="IPR013985">
    <property type="entry name" value="Ald_Fedxn_OxRdtase_dom3"/>
</dbReference>
<proteinExistence type="inferred from homology"/>
<dbReference type="SMART" id="SM00790">
    <property type="entry name" value="AFOR_N"/>
    <property type="match status" value="1"/>
</dbReference>
<evidence type="ECO:0000313" key="10">
    <source>
        <dbReference type="EMBL" id="GAP13971.1"/>
    </source>
</evidence>
<evidence type="ECO:0000256" key="4">
    <source>
        <dbReference type="ARBA" id="ARBA00022723"/>
    </source>
</evidence>
<dbReference type="InterPro" id="IPR013983">
    <property type="entry name" value="Ald_Fedxn_OxRdtase_N"/>
</dbReference>
<evidence type="ECO:0000256" key="1">
    <source>
        <dbReference type="ARBA" id="ARBA00001966"/>
    </source>
</evidence>
<dbReference type="GO" id="GO:0051539">
    <property type="term" value="F:4 iron, 4 sulfur cluster binding"/>
    <property type="evidence" value="ECO:0007669"/>
    <property type="project" value="UniProtKB-KW"/>
</dbReference>
<comment type="similarity">
    <text evidence="2">Belongs to the AOR/FOR family.</text>
</comment>
<dbReference type="GO" id="GO:0046872">
    <property type="term" value="F:metal ion binding"/>
    <property type="evidence" value="ECO:0007669"/>
    <property type="project" value="UniProtKB-KW"/>
</dbReference>
<dbReference type="EMBL" id="DF967972">
    <property type="protein sequence ID" value="GAP13971.1"/>
    <property type="molecule type" value="Genomic_DNA"/>
</dbReference>
<keyword evidence="4" id="KW-0479">Metal-binding</keyword>
<evidence type="ECO:0000256" key="3">
    <source>
        <dbReference type="ARBA" id="ARBA00022485"/>
    </source>
</evidence>
<comment type="cofactor">
    <cofactor evidence="1">
        <name>[4Fe-4S] cluster</name>
        <dbReference type="ChEBI" id="CHEBI:49883"/>
    </cofactor>
</comment>